<feature type="compositionally biased region" description="Acidic residues" evidence="1">
    <location>
        <begin position="282"/>
        <end position="293"/>
    </location>
</feature>
<dbReference type="InterPro" id="IPR012292">
    <property type="entry name" value="Globin/Proto"/>
</dbReference>
<dbReference type="InterPro" id="IPR009050">
    <property type="entry name" value="Globin-like_sf"/>
</dbReference>
<comment type="caution">
    <text evidence="2">The sequence shown here is derived from an EMBL/GenBank/DDBJ whole genome shotgun (WGS) entry which is preliminary data.</text>
</comment>
<name>A0A0B2V7S7_TOXCA</name>
<dbReference type="SUPFAM" id="SSF46458">
    <property type="entry name" value="Globin-like"/>
    <property type="match status" value="1"/>
</dbReference>
<proteinExistence type="predicted"/>
<dbReference type="OMA" id="CMDNAKE"/>
<dbReference type="STRING" id="6265.A0A0B2V7S7"/>
<sequence length="314" mass="34735">MGNAKSSEEIGNKRNASLPRLALPDDRKASATNKKYSKRLSMSSQGSGSQSSRGAKPALPLAQRQIIKSCMDNAKDDIAERIYRRVIEKRDDFRNFVESLSNDQRIELADNLREFLCGVVDRLMDIDEVQRVSQEFGERHVQYRSLGFRPDFFATTADAVTTECVFLDAAVHQASDTLAAWSTLTSLMFSSVRDGYYNLLRRQRRASNTVAKSKVAQEIAQLDENNQNEESLTPGESRGSRSVSPMESSEGGGTDEAASAEEPTAESTEIAETTENAATEGEQPEEENSDTSEEVEKTDTSNNYLLPPQEVHGC</sequence>
<feature type="compositionally biased region" description="Basic and acidic residues" evidence="1">
    <location>
        <begin position="1"/>
        <end position="12"/>
    </location>
</feature>
<dbReference type="AlphaFoldDB" id="A0A0B2V7S7"/>
<evidence type="ECO:0000256" key="1">
    <source>
        <dbReference type="SAM" id="MobiDB-lite"/>
    </source>
</evidence>
<organism evidence="2 3">
    <name type="scientific">Toxocara canis</name>
    <name type="common">Canine roundworm</name>
    <dbReference type="NCBI Taxonomy" id="6265"/>
    <lineage>
        <taxon>Eukaryota</taxon>
        <taxon>Metazoa</taxon>
        <taxon>Ecdysozoa</taxon>
        <taxon>Nematoda</taxon>
        <taxon>Chromadorea</taxon>
        <taxon>Rhabditida</taxon>
        <taxon>Spirurina</taxon>
        <taxon>Ascaridomorpha</taxon>
        <taxon>Ascaridoidea</taxon>
        <taxon>Toxocaridae</taxon>
        <taxon>Toxocara</taxon>
    </lineage>
</organism>
<dbReference type="EMBL" id="JPKZ01002269">
    <property type="protein sequence ID" value="KHN77517.1"/>
    <property type="molecule type" value="Genomic_DNA"/>
</dbReference>
<gene>
    <name evidence="2" type="ORF">Tcan_12664</name>
</gene>
<evidence type="ECO:0008006" key="4">
    <source>
        <dbReference type="Google" id="ProtNLM"/>
    </source>
</evidence>
<dbReference type="Gene3D" id="1.10.490.10">
    <property type="entry name" value="Globins"/>
    <property type="match status" value="1"/>
</dbReference>
<keyword evidence="3" id="KW-1185">Reference proteome</keyword>
<dbReference type="GO" id="GO:0019825">
    <property type="term" value="F:oxygen binding"/>
    <property type="evidence" value="ECO:0007669"/>
    <property type="project" value="InterPro"/>
</dbReference>
<feature type="compositionally biased region" description="Low complexity" evidence="1">
    <location>
        <begin position="255"/>
        <end position="281"/>
    </location>
</feature>
<evidence type="ECO:0000313" key="2">
    <source>
        <dbReference type="EMBL" id="KHN77517.1"/>
    </source>
</evidence>
<dbReference type="CDD" id="cd01040">
    <property type="entry name" value="Mb-like"/>
    <property type="match status" value="1"/>
</dbReference>
<dbReference type="OrthoDB" id="5854162at2759"/>
<feature type="region of interest" description="Disordered" evidence="1">
    <location>
        <begin position="218"/>
        <end position="314"/>
    </location>
</feature>
<dbReference type="GO" id="GO:0020037">
    <property type="term" value="F:heme binding"/>
    <property type="evidence" value="ECO:0007669"/>
    <property type="project" value="InterPro"/>
</dbReference>
<evidence type="ECO:0000313" key="3">
    <source>
        <dbReference type="Proteomes" id="UP000031036"/>
    </source>
</evidence>
<feature type="compositionally biased region" description="Low complexity" evidence="1">
    <location>
        <begin position="41"/>
        <end position="52"/>
    </location>
</feature>
<reference evidence="2 3" key="1">
    <citation type="submission" date="2014-11" db="EMBL/GenBank/DDBJ databases">
        <title>Genetic blueprint of the zoonotic pathogen Toxocara canis.</title>
        <authorList>
            <person name="Zhu X.-Q."/>
            <person name="Korhonen P.K."/>
            <person name="Cai H."/>
            <person name="Young N.D."/>
            <person name="Nejsum P."/>
            <person name="von Samson-Himmelstjerna G."/>
            <person name="Boag P.R."/>
            <person name="Tan P."/>
            <person name="Li Q."/>
            <person name="Min J."/>
            <person name="Yang Y."/>
            <person name="Wang X."/>
            <person name="Fang X."/>
            <person name="Hall R.S."/>
            <person name="Hofmann A."/>
            <person name="Sternberg P.W."/>
            <person name="Jex A.R."/>
            <person name="Gasser R.B."/>
        </authorList>
    </citation>
    <scope>NUCLEOTIDE SEQUENCE [LARGE SCALE GENOMIC DNA]</scope>
    <source>
        <strain evidence="2">PN_DK_2014</strain>
    </source>
</reference>
<dbReference type="InterPro" id="IPR044399">
    <property type="entry name" value="Mb-like_M"/>
</dbReference>
<protein>
    <recommendedName>
        <fullName evidence="4">Globin family profile domain-containing protein</fullName>
    </recommendedName>
</protein>
<feature type="region of interest" description="Disordered" evidence="1">
    <location>
        <begin position="1"/>
        <end position="58"/>
    </location>
</feature>
<dbReference type="Proteomes" id="UP000031036">
    <property type="component" value="Unassembled WGS sequence"/>
</dbReference>
<accession>A0A0B2V7S7</accession>